<dbReference type="Proteomes" id="UP001283361">
    <property type="component" value="Unassembled WGS sequence"/>
</dbReference>
<gene>
    <name evidence="2" type="ORF">RRG08_020733</name>
</gene>
<evidence type="ECO:0000313" key="3">
    <source>
        <dbReference type="Proteomes" id="UP001283361"/>
    </source>
</evidence>
<keyword evidence="3" id="KW-1185">Reference proteome</keyword>
<dbReference type="AlphaFoldDB" id="A0AAE1AU47"/>
<feature type="region of interest" description="Disordered" evidence="1">
    <location>
        <begin position="130"/>
        <end position="181"/>
    </location>
</feature>
<sequence>MVDRSHVQSSPLQLCLTWQEDTGAFDTGELDTHLTLMRSVDCRTKDLSFLGYARRSVPVFTRHRSLRWRLFYYRTIIIAPYFKTLGVPGAYLRSNSENTVEDFALFFPWFLWGIPRGTNTERLQQLSTGLVPGPTRQPVVPLGNSSRYKHRKTAAAQHRSCPRTNPPTRGSGDAYSQPAQS</sequence>
<accession>A0AAE1AU47</accession>
<evidence type="ECO:0000256" key="1">
    <source>
        <dbReference type="SAM" id="MobiDB-lite"/>
    </source>
</evidence>
<name>A0AAE1AU47_9GAST</name>
<dbReference type="EMBL" id="JAWDGP010001255">
    <property type="protein sequence ID" value="KAK3793356.1"/>
    <property type="molecule type" value="Genomic_DNA"/>
</dbReference>
<protein>
    <submittedName>
        <fullName evidence="2">Uncharacterized protein</fullName>
    </submittedName>
</protein>
<proteinExistence type="predicted"/>
<comment type="caution">
    <text evidence="2">The sequence shown here is derived from an EMBL/GenBank/DDBJ whole genome shotgun (WGS) entry which is preliminary data.</text>
</comment>
<reference evidence="2" key="1">
    <citation type="journal article" date="2023" name="G3 (Bethesda)">
        <title>A reference genome for the long-term kleptoplast-retaining sea slug Elysia crispata morphotype clarki.</title>
        <authorList>
            <person name="Eastman K.E."/>
            <person name="Pendleton A.L."/>
            <person name="Shaikh M.A."/>
            <person name="Suttiyut T."/>
            <person name="Ogas R."/>
            <person name="Tomko P."/>
            <person name="Gavelis G."/>
            <person name="Widhalm J.R."/>
            <person name="Wisecaver J.H."/>
        </authorList>
    </citation>
    <scope>NUCLEOTIDE SEQUENCE</scope>
    <source>
        <strain evidence="2">ECLA1</strain>
    </source>
</reference>
<organism evidence="2 3">
    <name type="scientific">Elysia crispata</name>
    <name type="common">lettuce slug</name>
    <dbReference type="NCBI Taxonomy" id="231223"/>
    <lineage>
        <taxon>Eukaryota</taxon>
        <taxon>Metazoa</taxon>
        <taxon>Spiralia</taxon>
        <taxon>Lophotrochozoa</taxon>
        <taxon>Mollusca</taxon>
        <taxon>Gastropoda</taxon>
        <taxon>Heterobranchia</taxon>
        <taxon>Euthyneura</taxon>
        <taxon>Panpulmonata</taxon>
        <taxon>Sacoglossa</taxon>
        <taxon>Placobranchoidea</taxon>
        <taxon>Plakobranchidae</taxon>
        <taxon>Elysia</taxon>
    </lineage>
</organism>
<evidence type="ECO:0000313" key="2">
    <source>
        <dbReference type="EMBL" id="KAK3793356.1"/>
    </source>
</evidence>